<proteinExistence type="predicted"/>
<feature type="region of interest" description="Disordered" evidence="1">
    <location>
        <begin position="189"/>
        <end position="213"/>
    </location>
</feature>
<dbReference type="Pfam" id="PF03551">
    <property type="entry name" value="PadR"/>
    <property type="match status" value="1"/>
</dbReference>
<dbReference type="InterPro" id="IPR018309">
    <property type="entry name" value="Tscrpt_reg_PadR_C"/>
</dbReference>
<feature type="compositionally biased region" description="Low complexity" evidence="1">
    <location>
        <begin position="189"/>
        <end position="202"/>
    </location>
</feature>
<accession>A0A1N6T2R6</accession>
<dbReference type="InterPro" id="IPR005149">
    <property type="entry name" value="Tscrpt_reg_PadR_N"/>
</dbReference>
<dbReference type="EMBL" id="FTNI01000002">
    <property type="protein sequence ID" value="SIQ47695.1"/>
    <property type="molecule type" value="Genomic_DNA"/>
</dbReference>
<reference evidence="5" key="1">
    <citation type="submission" date="2017-01" db="EMBL/GenBank/DDBJ databases">
        <authorList>
            <person name="Varghese N."/>
            <person name="Submissions S."/>
        </authorList>
    </citation>
    <scope>NUCLEOTIDE SEQUENCE [LARGE SCALE GENOMIC DNA]</scope>
    <source>
        <strain evidence="5">ATCC 12950</strain>
    </source>
</reference>
<keyword evidence="5" id="KW-1185">Reference proteome</keyword>
<dbReference type="STRING" id="58117.SAMN05421833_102203"/>
<protein>
    <submittedName>
        <fullName evidence="4">DNA-binding transcriptional regulator, PadR family</fullName>
    </submittedName>
</protein>
<dbReference type="PANTHER" id="PTHR43252:SF4">
    <property type="entry name" value="TRANSCRIPTIONAL REGULATORY PROTEIN"/>
    <property type="match status" value="1"/>
</dbReference>
<evidence type="ECO:0000313" key="5">
    <source>
        <dbReference type="Proteomes" id="UP000186096"/>
    </source>
</evidence>
<dbReference type="InterPro" id="IPR036390">
    <property type="entry name" value="WH_DNA-bd_sf"/>
</dbReference>
<keyword evidence="4" id="KW-0238">DNA-binding</keyword>
<evidence type="ECO:0000259" key="3">
    <source>
        <dbReference type="Pfam" id="PF10400"/>
    </source>
</evidence>
<sequence>MALRHAVLAALLDGELSGYQLAKAFDVGVANFWHALPQQLYAELARLEKEGLVAGRRVVQETRPAKRLFHVTDAGLAELERFAAAASKPSFVRDDLLVKVQAADHVDAGPLIRQVEERAAVAEAKIDLFRRILRKMRGDLGEEEFLRAGRRVGPYLTCLRGLAFEEGNRDWCLRTAAILRDRNAAVAGAGTPAVPGEGTAPAYRRPEVARAER</sequence>
<dbReference type="SUPFAM" id="SSF46785">
    <property type="entry name" value="Winged helix' DNA-binding domain"/>
    <property type="match status" value="1"/>
</dbReference>
<evidence type="ECO:0000259" key="2">
    <source>
        <dbReference type="Pfam" id="PF03551"/>
    </source>
</evidence>
<dbReference type="Pfam" id="PF10400">
    <property type="entry name" value="Vir_act_alpha_C"/>
    <property type="match status" value="1"/>
</dbReference>
<evidence type="ECO:0000256" key="1">
    <source>
        <dbReference type="SAM" id="MobiDB-lite"/>
    </source>
</evidence>
<evidence type="ECO:0000313" key="4">
    <source>
        <dbReference type="EMBL" id="SIQ47695.1"/>
    </source>
</evidence>
<dbReference type="Gene3D" id="1.10.10.10">
    <property type="entry name" value="Winged helix-like DNA-binding domain superfamily/Winged helix DNA-binding domain"/>
    <property type="match status" value="1"/>
</dbReference>
<dbReference type="PANTHER" id="PTHR43252">
    <property type="entry name" value="TRANSCRIPTIONAL REGULATOR YQJI"/>
    <property type="match status" value="1"/>
</dbReference>
<dbReference type="Gene3D" id="6.10.140.190">
    <property type="match status" value="1"/>
</dbReference>
<dbReference type="RefSeq" id="WP_083743927.1">
    <property type="nucleotide sequence ID" value="NZ_FTNI01000002.1"/>
</dbReference>
<dbReference type="AlphaFoldDB" id="A0A1N6T2R6"/>
<dbReference type="OrthoDB" id="3186544at2"/>
<name>A0A1N6T2R6_9ACTN</name>
<organism evidence="4 5">
    <name type="scientific">Microbispora rosea</name>
    <dbReference type="NCBI Taxonomy" id="58117"/>
    <lineage>
        <taxon>Bacteria</taxon>
        <taxon>Bacillati</taxon>
        <taxon>Actinomycetota</taxon>
        <taxon>Actinomycetes</taxon>
        <taxon>Streptosporangiales</taxon>
        <taxon>Streptosporangiaceae</taxon>
        <taxon>Microbispora</taxon>
    </lineage>
</organism>
<dbReference type="Proteomes" id="UP000186096">
    <property type="component" value="Unassembled WGS sequence"/>
</dbReference>
<dbReference type="InterPro" id="IPR036388">
    <property type="entry name" value="WH-like_DNA-bd_sf"/>
</dbReference>
<feature type="domain" description="Transcription regulator PadR N-terminal" evidence="2">
    <location>
        <begin position="7"/>
        <end position="80"/>
    </location>
</feature>
<feature type="compositionally biased region" description="Basic and acidic residues" evidence="1">
    <location>
        <begin position="204"/>
        <end position="213"/>
    </location>
</feature>
<feature type="domain" description="Transcription regulator PadR C-terminal" evidence="3">
    <location>
        <begin position="92"/>
        <end position="179"/>
    </location>
</feature>
<gene>
    <name evidence="4" type="ORF">SAMN05421833_102203</name>
</gene>
<dbReference type="GO" id="GO:0003677">
    <property type="term" value="F:DNA binding"/>
    <property type="evidence" value="ECO:0007669"/>
    <property type="project" value="UniProtKB-KW"/>
</dbReference>